<keyword evidence="2" id="KW-0812">Transmembrane</keyword>
<dbReference type="Gene3D" id="2.50.20.10">
    <property type="entry name" value="Lipoprotein localisation LolA/LolB/LppX"/>
    <property type="match status" value="1"/>
</dbReference>
<gene>
    <name evidence="3" type="ORF">SAMN05421636_101258</name>
</gene>
<dbReference type="RefSeq" id="WP_245726416.1">
    <property type="nucleotide sequence ID" value="NZ_FNAO01000001.1"/>
</dbReference>
<keyword evidence="2" id="KW-1133">Transmembrane helix</keyword>
<feature type="transmembrane region" description="Helical" evidence="2">
    <location>
        <begin position="46"/>
        <end position="65"/>
    </location>
</feature>
<keyword evidence="1" id="KW-0732">Signal</keyword>
<evidence type="ECO:0000256" key="2">
    <source>
        <dbReference type="SAM" id="Phobius"/>
    </source>
</evidence>
<reference evidence="3 4" key="1">
    <citation type="submission" date="2016-10" db="EMBL/GenBank/DDBJ databases">
        <authorList>
            <person name="de Groot N.N."/>
        </authorList>
    </citation>
    <scope>NUCLEOTIDE SEQUENCE [LARGE SCALE GENOMIC DNA]</scope>
    <source>
        <strain evidence="3 4">DSM 23421</strain>
    </source>
</reference>
<evidence type="ECO:0000313" key="3">
    <source>
        <dbReference type="EMBL" id="SDD63278.1"/>
    </source>
</evidence>
<dbReference type="EMBL" id="FNAO01000001">
    <property type="protein sequence ID" value="SDD63278.1"/>
    <property type="molecule type" value="Genomic_DNA"/>
</dbReference>
<dbReference type="AlphaFoldDB" id="A0A1G6WBT4"/>
<dbReference type="CDD" id="cd16325">
    <property type="entry name" value="LolA"/>
    <property type="match status" value="1"/>
</dbReference>
<evidence type="ECO:0000256" key="1">
    <source>
        <dbReference type="ARBA" id="ARBA00022729"/>
    </source>
</evidence>
<dbReference type="InterPro" id="IPR029046">
    <property type="entry name" value="LolA/LolB/LppX"/>
</dbReference>
<dbReference type="Pfam" id="PF03548">
    <property type="entry name" value="LolA"/>
    <property type="match status" value="1"/>
</dbReference>
<keyword evidence="2" id="KW-0472">Membrane</keyword>
<name>A0A1G6WBT4_9FLAO</name>
<accession>A0A1G6WBT4</accession>
<dbReference type="PANTHER" id="PTHR35869:SF1">
    <property type="entry name" value="OUTER-MEMBRANE LIPOPROTEIN CARRIER PROTEIN"/>
    <property type="match status" value="1"/>
</dbReference>
<dbReference type="STRING" id="641691.SAMN05421636_101258"/>
<dbReference type="Proteomes" id="UP000199109">
    <property type="component" value="Unassembled WGS sequence"/>
</dbReference>
<evidence type="ECO:0000313" key="4">
    <source>
        <dbReference type="Proteomes" id="UP000199109"/>
    </source>
</evidence>
<dbReference type="InterPro" id="IPR004564">
    <property type="entry name" value="OM_lipoprot_carrier_LolA-like"/>
</dbReference>
<keyword evidence="4" id="KW-1185">Reference proteome</keyword>
<protein>
    <submittedName>
        <fullName evidence="3">Outer membrane lipoprotein carrier protein</fullName>
    </submittedName>
</protein>
<sequence>MNDWKTSFIFANLCPYVKDLCAIFSDSFALLGASSKLMGEKRNIAVLRNSFVIAIIFLFSATLSAQTKMSTTEANALKTSVKRQADATTTITSDFTQYKHLDFLSDDIESKGKLAFKVPDLVKWEYVEPFSYSIIFKDNTLYINDDGNKSNMDVGGNKIFTQLNQLITASIRGDLFDDDQFDISYFKKDRNSLVSFTPKDAQFAEFIKTFQMIFNPAGEVIQVKMIEPSDDYTQIVFSSRKTNQPLSDADFSQ</sequence>
<organism evidence="3 4">
    <name type="scientific">Pricia antarctica</name>
    <dbReference type="NCBI Taxonomy" id="641691"/>
    <lineage>
        <taxon>Bacteria</taxon>
        <taxon>Pseudomonadati</taxon>
        <taxon>Bacteroidota</taxon>
        <taxon>Flavobacteriia</taxon>
        <taxon>Flavobacteriales</taxon>
        <taxon>Flavobacteriaceae</taxon>
        <taxon>Pricia</taxon>
    </lineage>
</organism>
<keyword evidence="3" id="KW-0449">Lipoprotein</keyword>
<dbReference type="PANTHER" id="PTHR35869">
    <property type="entry name" value="OUTER-MEMBRANE LIPOPROTEIN CARRIER PROTEIN"/>
    <property type="match status" value="1"/>
</dbReference>
<dbReference type="SUPFAM" id="SSF89392">
    <property type="entry name" value="Prokaryotic lipoproteins and lipoprotein localization factors"/>
    <property type="match status" value="1"/>
</dbReference>
<proteinExistence type="predicted"/>